<protein>
    <submittedName>
        <fullName evidence="1">Uncharacterized protein</fullName>
    </submittedName>
</protein>
<accession>A0ABV6L083</accession>
<name>A0ABV6L083_9SPHI</name>
<keyword evidence="2" id="KW-1185">Reference proteome</keyword>
<evidence type="ECO:0000313" key="1">
    <source>
        <dbReference type="EMBL" id="MFC0513135.1"/>
    </source>
</evidence>
<proteinExistence type="predicted"/>
<dbReference type="EMBL" id="JBHLTS010000004">
    <property type="protein sequence ID" value="MFC0513135.1"/>
    <property type="molecule type" value="Genomic_DNA"/>
</dbReference>
<dbReference type="RefSeq" id="WP_377021008.1">
    <property type="nucleotide sequence ID" value="NZ_JBHLTS010000004.1"/>
</dbReference>
<dbReference type="Proteomes" id="UP001589828">
    <property type="component" value="Unassembled WGS sequence"/>
</dbReference>
<comment type="caution">
    <text evidence="1">The sequence shown here is derived from an EMBL/GenBank/DDBJ whole genome shotgun (WGS) entry which is preliminary data.</text>
</comment>
<gene>
    <name evidence="1" type="ORF">ACFFGT_02950</name>
</gene>
<reference evidence="1 2" key="1">
    <citation type="submission" date="2024-09" db="EMBL/GenBank/DDBJ databases">
        <authorList>
            <person name="Sun Q."/>
            <person name="Mori K."/>
        </authorList>
    </citation>
    <scope>NUCLEOTIDE SEQUENCE [LARGE SCALE GENOMIC DNA]</scope>
    <source>
        <strain evidence="1 2">NCAIM B.02415</strain>
    </source>
</reference>
<organism evidence="1 2">
    <name type="scientific">Mucilaginibacter angelicae</name>
    <dbReference type="NCBI Taxonomy" id="869718"/>
    <lineage>
        <taxon>Bacteria</taxon>
        <taxon>Pseudomonadati</taxon>
        <taxon>Bacteroidota</taxon>
        <taxon>Sphingobacteriia</taxon>
        <taxon>Sphingobacteriales</taxon>
        <taxon>Sphingobacteriaceae</taxon>
        <taxon>Mucilaginibacter</taxon>
    </lineage>
</organism>
<evidence type="ECO:0000313" key="2">
    <source>
        <dbReference type="Proteomes" id="UP001589828"/>
    </source>
</evidence>
<sequence>MSFSDSTGVNSGAVRLISENLILIEHSALKPDAQSADLQVSVIVNGIKSEGISDGEMRSFSVLPINKFEIVSC</sequence>